<dbReference type="EMBL" id="BAABAQ010000016">
    <property type="protein sequence ID" value="GAA4206957.1"/>
    <property type="molecule type" value="Genomic_DNA"/>
</dbReference>
<gene>
    <name evidence="2" type="ORF">GCM10022252_69950</name>
</gene>
<comment type="caution">
    <text evidence="2">The sequence shown here is derived from an EMBL/GenBank/DDBJ whole genome shotgun (WGS) entry which is preliminary data.</text>
</comment>
<accession>A0ABP8BHR4</accession>
<organism evidence="2 3">
    <name type="scientific">Streptosporangium oxazolinicum</name>
    <dbReference type="NCBI Taxonomy" id="909287"/>
    <lineage>
        <taxon>Bacteria</taxon>
        <taxon>Bacillati</taxon>
        <taxon>Actinomycetota</taxon>
        <taxon>Actinomycetes</taxon>
        <taxon>Streptosporangiales</taxon>
        <taxon>Streptosporangiaceae</taxon>
        <taxon>Streptosporangium</taxon>
    </lineage>
</organism>
<keyword evidence="3" id="KW-1185">Reference proteome</keyword>
<evidence type="ECO:0000256" key="1">
    <source>
        <dbReference type="SAM" id="MobiDB-lite"/>
    </source>
</evidence>
<feature type="region of interest" description="Disordered" evidence="1">
    <location>
        <begin position="83"/>
        <end position="106"/>
    </location>
</feature>
<evidence type="ECO:0000313" key="2">
    <source>
        <dbReference type="EMBL" id="GAA4206957.1"/>
    </source>
</evidence>
<protein>
    <submittedName>
        <fullName evidence="2">Uncharacterized protein</fullName>
    </submittedName>
</protein>
<proteinExistence type="predicted"/>
<reference evidence="3" key="1">
    <citation type="journal article" date="2019" name="Int. J. Syst. Evol. Microbiol.">
        <title>The Global Catalogue of Microorganisms (GCM) 10K type strain sequencing project: providing services to taxonomists for standard genome sequencing and annotation.</title>
        <authorList>
            <consortium name="The Broad Institute Genomics Platform"/>
            <consortium name="The Broad Institute Genome Sequencing Center for Infectious Disease"/>
            <person name="Wu L."/>
            <person name="Ma J."/>
        </authorList>
    </citation>
    <scope>NUCLEOTIDE SEQUENCE [LARGE SCALE GENOMIC DNA]</scope>
    <source>
        <strain evidence="3">JCM 17388</strain>
    </source>
</reference>
<evidence type="ECO:0000313" key="3">
    <source>
        <dbReference type="Proteomes" id="UP001501251"/>
    </source>
</evidence>
<sequence>MYVTDPHALSASATAGTTPIVVALVRGPESGRSSPPVIVAAVAGALPPAAFVAIERRGDGPPLPLGLLRVPGLVVRVPEVTRGGCGRPAGSVPAECGSRRSPRSSR</sequence>
<name>A0ABP8BHR4_9ACTN</name>
<dbReference type="Proteomes" id="UP001501251">
    <property type="component" value="Unassembled WGS sequence"/>
</dbReference>